<dbReference type="Proteomes" id="UP001357485">
    <property type="component" value="Unassembled WGS sequence"/>
</dbReference>
<accession>A0ABR0M1G7</accession>
<name>A0ABR0M1G7_9PEZI</name>
<comment type="caution">
    <text evidence="2">The sequence shown here is derived from an EMBL/GenBank/DDBJ whole genome shotgun (WGS) entry which is preliminary data.</text>
</comment>
<protein>
    <submittedName>
        <fullName evidence="2">Uncharacterized protein</fullName>
    </submittedName>
</protein>
<evidence type="ECO:0000313" key="2">
    <source>
        <dbReference type="EMBL" id="KAK5276278.1"/>
    </source>
</evidence>
<feature type="region of interest" description="Disordered" evidence="1">
    <location>
        <begin position="34"/>
        <end position="59"/>
    </location>
</feature>
<feature type="non-terminal residue" evidence="2">
    <location>
        <position position="59"/>
    </location>
</feature>
<evidence type="ECO:0000313" key="3">
    <source>
        <dbReference type="Proteomes" id="UP001357485"/>
    </source>
</evidence>
<evidence type="ECO:0000256" key="1">
    <source>
        <dbReference type="SAM" id="MobiDB-lite"/>
    </source>
</evidence>
<keyword evidence="3" id="KW-1185">Reference proteome</keyword>
<dbReference type="EMBL" id="JAVRRA010003570">
    <property type="protein sequence ID" value="KAK5276278.1"/>
    <property type="molecule type" value="Genomic_DNA"/>
</dbReference>
<reference evidence="2 3" key="1">
    <citation type="submission" date="2023-08" db="EMBL/GenBank/DDBJ databases">
        <title>Black Yeasts Isolated from many extreme environments.</title>
        <authorList>
            <person name="Coleine C."/>
            <person name="Stajich J.E."/>
            <person name="Selbmann L."/>
        </authorList>
    </citation>
    <scope>NUCLEOTIDE SEQUENCE [LARGE SCALE GENOMIC DNA]</scope>
    <source>
        <strain evidence="2 3">CCFEE 536</strain>
    </source>
</reference>
<gene>
    <name evidence="2" type="ORF">LTR16_011482</name>
</gene>
<organism evidence="2 3">
    <name type="scientific">Cryomyces antarcticus</name>
    <dbReference type="NCBI Taxonomy" id="329879"/>
    <lineage>
        <taxon>Eukaryota</taxon>
        <taxon>Fungi</taxon>
        <taxon>Dikarya</taxon>
        <taxon>Ascomycota</taxon>
        <taxon>Pezizomycotina</taxon>
        <taxon>Dothideomycetes</taxon>
        <taxon>Dothideomycetes incertae sedis</taxon>
        <taxon>Cryomyces</taxon>
    </lineage>
</organism>
<sequence>MTLPLPLPSVPACATCRTNSAFWAMTARVAGEERGEQRFGGAAGDAAGEEVGEERGEGG</sequence>
<proteinExistence type="predicted"/>